<organism evidence="3 4">
    <name type="scientific">Streptomyces subrutilus</name>
    <dbReference type="NCBI Taxonomy" id="36818"/>
    <lineage>
        <taxon>Bacteria</taxon>
        <taxon>Bacillati</taxon>
        <taxon>Actinomycetota</taxon>
        <taxon>Actinomycetes</taxon>
        <taxon>Kitasatosporales</taxon>
        <taxon>Streptomycetaceae</taxon>
        <taxon>Streptomyces</taxon>
    </lineage>
</organism>
<feature type="transmembrane region" description="Helical" evidence="2">
    <location>
        <begin position="73"/>
        <end position="90"/>
    </location>
</feature>
<keyword evidence="2" id="KW-1133">Transmembrane helix</keyword>
<dbReference type="AlphaFoldDB" id="A0A1E5PUK6"/>
<keyword evidence="2" id="KW-0472">Membrane</keyword>
<feature type="region of interest" description="Disordered" evidence="1">
    <location>
        <begin position="340"/>
        <end position="375"/>
    </location>
</feature>
<keyword evidence="4" id="KW-1185">Reference proteome</keyword>
<dbReference type="RefSeq" id="WP_069921520.1">
    <property type="nucleotide sequence ID" value="NZ_MEHK01000001.1"/>
</dbReference>
<sequence>MGKNDENRAGAGDEEWARFTERAAEGAGDAPKEPSARQRMVTERLRRAQDPPGWRTGPAWREMEGRGRRGRRLGAVLGVVAIAGVALIAVRPELLIDRLTGTAQARQDARNAPPLAAETAPPTGAPPAVDPDRPTLREPFRGSPALQWADGAAGIELPAAEAVGGMTKEQVADALEKTKQFLVAANLDPATLRGERPKAALALLDPKDGETAALLDKSLAKPDREQDPLNLFTRYDPAELALVGEVVKVRGRMWVEPGAQSGQARVRADYTFVYPFVKAAPGSDQVERTVVRREVTLSIADRRKWEATAGRLWLESYRVDLANSACEVYDGYVHPAFDADPVTGVTPSGTPEDPYDRSKSIDAGGQEGCGSVSRS</sequence>
<comment type="caution">
    <text evidence="3">The sequence shown here is derived from an EMBL/GenBank/DDBJ whole genome shotgun (WGS) entry which is preliminary data.</text>
</comment>
<accession>A0A1E5PUK6</accession>
<feature type="region of interest" description="Disordered" evidence="1">
    <location>
        <begin position="1"/>
        <end position="67"/>
    </location>
</feature>
<keyword evidence="2" id="KW-0812">Transmembrane</keyword>
<evidence type="ECO:0000256" key="2">
    <source>
        <dbReference type="SAM" id="Phobius"/>
    </source>
</evidence>
<feature type="region of interest" description="Disordered" evidence="1">
    <location>
        <begin position="106"/>
        <end position="134"/>
    </location>
</feature>
<reference evidence="3 4" key="1">
    <citation type="submission" date="2016-08" db="EMBL/GenBank/DDBJ databases">
        <title>The complete genome of Streptomyces subrutilus 10-1-1.</title>
        <authorList>
            <person name="Chen X."/>
        </authorList>
    </citation>
    <scope>NUCLEOTIDE SEQUENCE [LARGE SCALE GENOMIC DNA]</scope>
    <source>
        <strain evidence="3 4">10-1-1</strain>
    </source>
</reference>
<evidence type="ECO:0000313" key="4">
    <source>
        <dbReference type="Proteomes" id="UP000095705"/>
    </source>
</evidence>
<dbReference type="OrthoDB" id="3419910at2"/>
<proteinExistence type="predicted"/>
<dbReference type="STRING" id="36818.BGK67_19860"/>
<name>A0A1E5PUK6_9ACTN</name>
<gene>
    <name evidence="3" type="ORF">BGK67_19860</name>
</gene>
<evidence type="ECO:0000313" key="3">
    <source>
        <dbReference type="EMBL" id="OEJ33278.1"/>
    </source>
</evidence>
<protein>
    <submittedName>
        <fullName evidence="3">Uncharacterized protein</fullName>
    </submittedName>
</protein>
<evidence type="ECO:0000256" key="1">
    <source>
        <dbReference type="SAM" id="MobiDB-lite"/>
    </source>
</evidence>
<feature type="compositionally biased region" description="Low complexity" evidence="1">
    <location>
        <begin position="112"/>
        <end position="122"/>
    </location>
</feature>
<dbReference type="EMBL" id="MEHK01000001">
    <property type="protein sequence ID" value="OEJ33278.1"/>
    <property type="molecule type" value="Genomic_DNA"/>
</dbReference>
<feature type="compositionally biased region" description="Basic and acidic residues" evidence="1">
    <location>
        <begin position="15"/>
        <end position="49"/>
    </location>
</feature>
<dbReference type="Proteomes" id="UP000095705">
    <property type="component" value="Unassembled WGS sequence"/>
</dbReference>